<reference evidence="3" key="1">
    <citation type="journal article" date="2012" name="Nature">
        <title>A physical, genetic and functional sequence assembly of the barley genome.</title>
        <authorList>
            <consortium name="The International Barley Genome Sequencing Consortium"/>
            <person name="Mayer K.F."/>
            <person name="Waugh R."/>
            <person name="Brown J.W."/>
            <person name="Schulman A."/>
            <person name="Langridge P."/>
            <person name="Platzer M."/>
            <person name="Fincher G.B."/>
            <person name="Muehlbauer G.J."/>
            <person name="Sato K."/>
            <person name="Close T.J."/>
            <person name="Wise R.P."/>
            <person name="Stein N."/>
        </authorList>
    </citation>
    <scope>NUCLEOTIDE SEQUENCE [LARGE SCALE GENOMIC DNA]</scope>
    <source>
        <strain evidence="3">cv. Morex</strain>
    </source>
</reference>
<evidence type="ECO:0000313" key="3">
    <source>
        <dbReference type="Proteomes" id="UP000011116"/>
    </source>
</evidence>
<name>A0A8I6YGM1_HORVV</name>
<organism evidence="2 3">
    <name type="scientific">Hordeum vulgare subsp. vulgare</name>
    <name type="common">Domesticated barley</name>
    <dbReference type="NCBI Taxonomy" id="112509"/>
    <lineage>
        <taxon>Eukaryota</taxon>
        <taxon>Viridiplantae</taxon>
        <taxon>Streptophyta</taxon>
        <taxon>Embryophyta</taxon>
        <taxon>Tracheophyta</taxon>
        <taxon>Spermatophyta</taxon>
        <taxon>Magnoliopsida</taxon>
        <taxon>Liliopsida</taxon>
        <taxon>Poales</taxon>
        <taxon>Poaceae</taxon>
        <taxon>BOP clade</taxon>
        <taxon>Pooideae</taxon>
        <taxon>Triticodae</taxon>
        <taxon>Triticeae</taxon>
        <taxon>Hordeinae</taxon>
        <taxon>Hordeum</taxon>
    </lineage>
</organism>
<dbReference type="Gramene" id="HORVU.MOREX.r2.7HG0591230.1">
    <property type="protein sequence ID" value="HORVU.MOREX.r2.7HG0591230.1.CDS.1"/>
    <property type="gene ID" value="HORVU.MOREX.r2.7HG0591230"/>
</dbReference>
<proteinExistence type="predicted"/>
<dbReference type="Pfam" id="PF03478">
    <property type="entry name" value="Beta-prop_KIB1-4"/>
    <property type="match status" value="1"/>
</dbReference>
<protein>
    <recommendedName>
        <fullName evidence="1">KIB1-4 beta-propeller domain-containing protein</fullName>
    </recommendedName>
</protein>
<reference evidence="2" key="2">
    <citation type="submission" date="2020-10" db="EMBL/GenBank/DDBJ databases">
        <authorList>
            <person name="Scholz U."/>
            <person name="Mascher M."/>
            <person name="Fiebig A."/>
        </authorList>
    </citation>
    <scope>NUCLEOTIDE SEQUENCE [LARGE SCALE GENOMIC DNA]</scope>
    <source>
        <strain evidence="2">cv. Morex</strain>
    </source>
</reference>
<dbReference type="PANTHER" id="PTHR33110:SF104">
    <property type="entry name" value="MRNA CAP-BINDING PROTEIN"/>
    <property type="match status" value="1"/>
</dbReference>
<dbReference type="Proteomes" id="UP000011116">
    <property type="component" value="Chromosome 7H"/>
</dbReference>
<dbReference type="EnsemblPlants" id="HORVU.MOREX.r3.7HG0712730.1">
    <property type="protein sequence ID" value="HORVU.MOREX.r3.7HG0712730.1.CDS1"/>
    <property type="gene ID" value="HORVU.MOREX.r3.7HG0712730"/>
</dbReference>
<dbReference type="Gramene" id="HORVU.MOREX.r3.7HG0712730.1">
    <property type="protein sequence ID" value="HORVU.MOREX.r3.7HG0712730.1.CDS1"/>
    <property type="gene ID" value="HORVU.MOREX.r3.7HG0712730"/>
</dbReference>
<dbReference type="InterPro" id="IPR005174">
    <property type="entry name" value="KIB1-4_b-propeller"/>
</dbReference>
<accession>A0A8I6YGM1</accession>
<sequence length="317" mass="35521">MVVPRLSLPSEASCRCFVGSHDGGWVASSEMIINLFSGAAVTLSHQPQEDAVRMQQRPRDELVLRKIVFSKQPTVSGCILAAITNTDVLAFCMVGCPQAGWKKPGIMFGPSDSLMDIAFCNDELYGITRSKKLNRYEFGVNQHGAPVLNNIHKLRIQYDSWGCQVRYITELRGKLVMVAGSYPRSRGSIYRPYFTVLELVEGVDAYSSNRKYEWKMMNSLGDHALFLAPTCSKAVPVPVAERNSVQRNRIYISYHCCLRRNDEIPNGANVIFTSLHDDGYRLFYEQDGSAIMGGIMLTGYYTMGGVRPPMWLFPGDM</sequence>
<keyword evidence="3" id="KW-1185">Reference proteome</keyword>
<evidence type="ECO:0000259" key="1">
    <source>
        <dbReference type="Pfam" id="PF03478"/>
    </source>
</evidence>
<dbReference type="PANTHER" id="PTHR33110">
    <property type="entry name" value="F-BOX/KELCH-REPEAT PROTEIN-RELATED"/>
    <property type="match status" value="1"/>
</dbReference>
<evidence type="ECO:0000313" key="2">
    <source>
        <dbReference type="EnsemblPlants" id="HORVU.MOREX.r3.7HG0712730.1.CDS1"/>
    </source>
</evidence>
<feature type="domain" description="KIB1-4 beta-propeller" evidence="1">
    <location>
        <begin position="5"/>
        <end position="262"/>
    </location>
</feature>
<reference evidence="2" key="3">
    <citation type="submission" date="2022-01" db="UniProtKB">
        <authorList>
            <consortium name="EnsemblPlants"/>
        </authorList>
    </citation>
    <scope>IDENTIFICATION</scope>
    <source>
        <strain evidence="2">subsp. vulgare</strain>
    </source>
</reference>
<dbReference type="AlphaFoldDB" id="A0A8I6YGM1"/>